<keyword evidence="2" id="KW-1185">Reference proteome</keyword>
<evidence type="ECO:0000313" key="1">
    <source>
        <dbReference type="EMBL" id="CAL8076675.1"/>
    </source>
</evidence>
<evidence type="ECO:0000313" key="2">
    <source>
        <dbReference type="Proteomes" id="UP001642540"/>
    </source>
</evidence>
<dbReference type="EMBL" id="CAXLJM020000012">
    <property type="protein sequence ID" value="CAL8076675.1"/>
    <property type="molecule type" value="Genomic_DNA"/>
</dbReference>
<proteinExistence type="predicted"/>
<accession>A0ABP1PVA1</accession>
<gene>
    <name evidence="1" type="ORF">ODALV1_LOCUS3552</name>
</gene>
<comment type="caution">
    <text evidence="1">The sequence shown here is derived from an EMBL/GenBank/DDBJ whole genome shotgun (WGS) entry which is preliminary data.</text>
</comment>
<protein>
    <submittedName>
        <fullName evidence="1">Uncharacterized protein</fullName>
    </submittedName>
</protein>
<reference evidence="1 2" key="1">
    <citation type="submission" date="2024-08" db="EMBL/GenBank/DDBJ databases">
        <authorList>
            <person name="Cucini C."/>
            <person name="Frati F."/>
        </authorList>
    </citation>
    <scope>NUCLEOTIDE SEQUENCE [LARGE SCALE GENOMIC DNA]</scope>
</reference>
<name>A0ABP1PVA1_9HEXA</name>
<dbReference type="Proteomes" id="UP001642540">
    <property type="component" value="Unassembled WGS sequence"/>
</dbReference>
<sequence>MMEESSKSTFSPVYNKDIICEHFEQLETEESSLAHWTSQSSEQLFYTDREAHEVVCVHPAGHTLFKFSSSSKELLRRPTGIAYD</sequence>
<organism evidence="1 2">
    <name type="scientific">Orchesella dallaii</name>
    <dbReference type="NCBI Taxonomy" id="48710"/>
    <lineage>
        <taxon>Eukaryota</taxon>
        <taxon>Metazoa</taxon>
        <taxon>Ecdysozoa</taxon>
        <taxon>Arthropoda</taxon>
        <taxon>Hexapoda</taxon>
        <taxon>Collembola</taxon>
        <taxon>Entomobryomorpha</taxon>
        <taxon>Entomobryoidea</taxon>
        <taxon>Orchesellidae</taxon>
        <taxon>Orchesellinae</taxon>
        <taxon>Orchesella</taxon>
    </lineage>
</organism>